<name>A0A399T663_9BACT</name>
<dbReference type="Pfam" id="PF03992">
    <property type="entry name" value="ABM"/>
    <property type="match status" value="1"/>
</dbReference>
<protein>
    <submittedName>
        <fullName evidence="2">Cyclase</fullName>
    </submittedName>
</protein>
<evidence type="ECO:0000259" key="1">
    <source>
        <dbReference type="Pfam" id="PF03992"/>
    </source>
</evidence>
<dbReference type="Proteomes" id="UP000265926">
    <property type="component" value="Unassembled WGS sequence"/>
</dbReference>
<proteinExistence type="predicted"/>
<keyword evidence="3" id="KW-1185">Reference proteome</keyword>
<gene>
    <name evidence="2" type="ORF">D1614_01570</name>
</gene>
<dbReference type="RefSeq" id="WP_119436118.1">
    <property type="nucleotide sequence ID" value="NZ_QWGR01000001.1"/>
</dbReference>
<organism evidence="2 3">
    <name type="scientific">Maribellus luteus</name>
    <dbReference type="NCBI Taxonomy" id="2305463"/>
    <lineage>
        <taxon>Bacteria</taxon>
        <taxon>Pseudomonadati</taxon>
        <taxon>Bacteroidota</taxon>
        <taxon>Bacteroidia</taxon>
        <taxon>Marinilabiliales</taxon>
        <taxon>Prolixibacteraceae</taxon>
        <taxon>Maribellus</taxon>
    </lineage>
</organism>
<dbReference type="Gene3D" id="3.30.70.100">
    <property type="match status" value="1"/>
</dbReference>
<dbReference type="EMBL" id="QWGR01000001">
    <property type="protein sequence ID" value="RIJ50649.1"/>
    <property type="molecule type" value="Genomic_DNA"/>
</dbReference>
<dbReference type="SUPFAM" id="SSF54909">
    <property type="entry name" value="Dimeric alpha+beta barrel"/>
    <property type="match status" value="1"/>
</dbReference>
<feature type="domain" description="ABM" evidence="1">
    <location>
        <begin position="6"/>
        <end position="73"/>
    </location>
</feature>
<dbReference type="OrthoDB" id="1122011at2"/>
<dbReference type="InterPro" id="IPR007138">
    <property type="entry name" value="ABM_dom"/>
</dbReference>
<reference evidence="2 3" key="1">
    <citation type="submission" date="2018-08" db="EMBL/GenBank/DDBJ databases">
        <title>Pallidiluteibacterium maritimus gen. nov., sp. nov., isolated from coastal sediment.</title>
        <authorList>
            <person name="Zhou L.Y."/>
        </authorList>
    </citation>
    <scope>NUCLEOTIDE SEQUENCE [LARGE SCALE GENOMIC DNA]</scope>
    <source>
        <strain evidence="2 3">XSD2</strain>
    </source>
</reference>
<comment type="caution">
    <text evidence="2">The sequence shown here is derived from an EMBL/GenBank/DDBJ whole genome shotgun (WGS) entry which is preliminary data.</text>
</comment>
<accession>A0A399T663</accession>
<dbReference type="InterPro" id="IPR011008">
    <property type="entry name" value="Dimeric_a/b-barrel"/>
</dbReference>
<evidence type="ECO:0000313" key="3">
    <source>
        <dbReference type="Proteomes" id="UP000265926"/>
    </source>
</evidence>
<sequence length="94" mass="10771">MIASFVKHKVDNFEAWKKVYEEFSKVRKEKGVIGASVLQEISDPETVIVVHEFDNLDVASRFFESEELKNAMKNAGVQGQPEIWIGNVKERTPF</sequence>
<evidence type="ECO:0000313" key="2">
    <source>
        <dbReference type="EMBL" id="RIJ50649.1"/>
    </source>
</evidence>
<dbReference type="AlphaFoldDB" id="A0A399T663"/>